<organism evidence="5 6">
    <name type="scientific">Isoptericola chiayiensis</name>
    <dbReference type="NCBI Taxonomy" id="579446"/>
    <lineage>
        <taxon>Bacteria</taxon>
        <taxon>Bacillati</taxon>
        <taxon>Actinomycetota</taxon>
        <taxon>Actinomycetes</taxon>
        <taxon>Micrococcales</taxon>
        <taxon>Promicromonosporaceae</taxon>
        <taxon>Isoptericola</taxon>
    </lineage>
</organism>
<accession>A0ABP8YGX5</accession>
<name>A0ABP8YGX5_9MICO</name>
<proteinExistence type="inferred from homology"/>
<dbReference type="PANTHER" id="PTHR22946:SF9">
    <property type="entry name" value="POLYKETIDE TRANSFERASE AF380"/>
    <property type="match status" value="1"/>
</dbReference>
<evidence type="ECO:0000256" key="1">
    <source>
        <dbReference type="ARBA" id="ARBA00008645"/>
    </source>
</evidence>
<dbReference type="InterPro" id="IPR006311">
    <property type="entry name" value="TAT_signal"/>
</dbReference>
<dbReference type="RefSeq" id="WP_172149533.1">
    <property type="nucleotide sequence ID" value="NZ_BAABID010000008.1"/>
</dbReference>
<comment type="similarity">
    <text evidence="1">Belongs to the AB hydrolase superfamily.</text>
</comment>
<keyword evidence="3" id="KW-0732">Signal</keyword>
<dbReference type="EMBL" id="BAABID010000008">
    <property type="protein sequence ID" value="GAA4726823.1"/>
    <property type="molecule type" value="Genomic_DNA"/>
</dbReference>
<reference evidence="6" key="1">
    <citation type="journal article" date="2019" name="Int. J. Syst. Evol. Microbiol.">
        <title>The Global Catalogue of Microorganisms (GCM) 10K type strain sequencing project: providing services to taxonomists for standard genome sequencing and annotation.</title>
        <authorList>
            <consortium name="The Broad Institute Genomics Platform"/>
            <consortium name="The Broad Institute Genome Sequencing Center for Infectious Disease"/>
            <person name="Wu L."/>
            <person name="Ma J."/>
        </authorList>
    </citation>
    <scope>NUCLEOTIDE SEQUENCE [LARGE SCALE GENOMIC DNA]</scope>
    <source>
        <strain evidence="6">JCM 18063</strain>
    </source>
</reference>
<feature type="chain" id="PRO_5045825493" evidence="3">
    <location>
        <begin position="37"/>
        <end position="297"/>
    </location>
</feature>
<gene>
    <name evidence="5" type="ORF">GCM10023216_16950</name>
</gene>
<dbReference type="PANTHER" id="PTHR22946">
    <property type="entry name" value="DIENELACTONE HYDROLASE DOMAIN-CONTAINING PROTEIN-RELATED"/>
    <property type="match status" value="1"/>
</dbReference>
<feature type="signal peptide" evidence="3">
    <location>
        <begin position="1"/>
        <end position="36"/>
    </location>
</feature>
<protein>
    <submittedName>
        <fullName evidence="5">Lipase</fullName>
    </submittedName>
</protein>
<evidence type="ECO:0000256" key="2">
    <source>
        <dbReference type="ARBA" id="ARBA00022801"/>
    </source>
</evidence>
<keyword evidence="6" id="KW-1185">Reference proteome</keyword>
<feature type="domain" description="PET hydrolase/cutinase-like" evidence="4">
    <location>
        <begin position="36"/>
        <end position="295"/>
    </location>
</feature>
<keyword evidence="2" id="KW-0378">Hydrolase</keyword>
<dbReference type="Proteomes" id="UP001500956">
    <property type="component" value="Unassembled WGS sequence"/>
</dbReference>
<dbReference type="InterPro" id="IPR041127">
    <property type="entry name" value="PET_hydrolase/cutinase-like"/>
</dbReference>
<sequence>MQHSTTGGTRRRITGLLASVTVALGLGVAAGPAAVAADNPFERGPDPSESSIEAYRGAYSVSEQSVSRWVSGFGGGTIHYPTTRSDGTFGAVVVSPGYTGTESSISWLGPRLASQGFVVLTMVTNSIYDYPDSRARQLQAALDYLTSSSSGVADRIDPDRLALMGHSMGGGGTLRAVSENPDIKAAIPMTPWHTDKTWREVTTPTLIFGAENDTVAPHYSHAEPFYDSLPSSLEKVYLELDGASHFAPNYSNTTIAKYSISWLKRFVDDDTRYSQFLCPGPSFWDGDVQTYESTCDF</sequence>
<comment type="caution">
    <text evidence="5">The sequence shown here is derived from an EMBL/GenBank/DDBJ whole genome shotgun (WGS) entry which is preliminary data.</text>
</comment>
<evidence type="ECO:0000256" key="3">
    <source>
        <dbReference type="SAM" id="SignalP"/>
    </source>
</evidence>
<evidence type="ECO:0000313" key="5">
    <source>
        <dbReference type="EMBL" id="GAA4726823.1"/>
    </source>
</evidence>
<dbReference type="InterPro" id="IPR029058">
    <property type="entry name" value="AB_hydrolase_fold"/>
</dbReference>
<dbReference type="SUPFAM" id="SSF53474">
    <property type="entry name" value="alpha/beta-Hydrolases"/>
    <property type="match status" value="1"/>
</dbReference>
<evidence type="ECO:0000259" key="4">
    <source>
        <dbReference type="Pfam" id="PF12740"/>
    </source>
</evidence>
<dbReference type="Gene3D" id="3.40.50.1820">
    <property type="entry name" value="alpha/beta hydrolase"/>
    <property type="match status" value="1"/>
</dbReference>
<evidence type="ECO:0000313" key="6">
    <source>
        <dbReference type="Proteomes" id="UP001500956"/>
    </source>
</evidence>
<dbReference type="InterPro" id="IPR050261">
    <property type="entry name" value="FrsA_esterase"/>
</dbReference>
<dbReference type="Pfam" id="PF12740">
    <property type="entry name" value="PETase"/>
    <property type="match status" value="1"/>
</dbReference>
<dbReference type="PROSITE" id="PS51318">
    <property type="entry name" value="TAT"/>
    <property type="match status" value="1"/>
</dbReference>